<dbReference type="Gene3D" id="1.25.40.20">
    <property type="entry name" value="Ankyrin repeat-containing domain"/>
    <property type="match status" value="1"/>
</dbReference>
<gene>
    <name evidence="2" type="ORF">PCAMFM013_S046g000065</name>
</gene>
<dbReference type="PROSITE" id="PS50088">
    <property type="entry name" value="ANK_REPEAT"/>
    <property type="match status" value="2"/>
</dbReference>
<accession>A0A0G4PV85</accession>
<dbReference type="InterPro" id="IPR036770">
    <property type="entry name" value="Ankyrin_rpt-contain_sf"/>
</dbReference>
<organism evidence="2 3">
    <name type="scientific">Penicillium camemberti (strain FM 013)</name>
    <dbReference type="NCBI Taxonomy" id="1429867"/>
    <lineage>
        <taxon>Eukaryota</taxon>
        <taxon>Fungi</taxon>
        <taxon>Dikarya</taxon>
        <taxon>Ascomycota</taxon>
        <taxon>Pezizomycotina</taxon>
        <taxon>Eurotiomycetes</taxon>
        <taxon>Eurotiomycetidae</taxon>
        <taxon>Eurotiales</taxon>
        <taxon>Aspergillaceae</taxon>
        <taxon>Penicillium</taxon>
    </lineage>
</organism>
<feature type="repeat" description="ANK" evidence="1">
    <location>
        <begin position="35"/>
        <end position="57"/>
    </location>
</feature>
<evidence type="ECO:0000256" key="1">
    <source>
        <dbReference type="PROSITE-ProRule" id="PRU00023"/>
    </source>
</evidence>
<dbReference type="InterPro" id="IPR002110">
    <property type="entry name" value="Ankyrin_rpt"/>
</dbReference>
<keyword evidence="3" id="KW-1185">Reference proteome</keyword>
<evidence type="ECO:0000313" key="2">
    <source>
        <dbReference type="EMBL" id="CRL30261.1"/>
    </source>
</evidence>
<keyword evidence="1" id="KW-0040">ANK repeat</keyword>
<sequence>MDGLTPLFLAVRIGSIELTKILLEYRSCANSRDKNGKSPLYFAAEAWNVYKIVELLI</sequence>
<proteinExistence type="predicted"/>
<reference evidence="2 3" key="1">
    <citation type="journal article" date="2014" name="Nat. Commun.">
        <title>Multiple recent horizontal transfers of a large genomic region in cheese making fungi.</title>
        <authorList>
            <person name="Cheeseman K."/>
            <person name="Ropars J."/>
            <person name="Renault P."/>
            <person name="Dupont J."/>
            <person name="Gouzy J."/>
            <person name="Branca A."/>
            <person name="Abraham A.L."/>
            <person name="Ceppi M."/>
            <person name="Conseiller E."/>
            <person name="Debuchy R."/>
            <person name="Malagnac F."/>
            <person name="Goarin A."/>
            <person name="Silar P."/>
            <person name="Lacoste S."/>
            <person name="Sallet E."/>
            <person name="Bensimon A."/>
            <person name="Giraud T."/>
            <person name="Brygoo Y."/>
        </authorList>
    </citation>
    <scope>NUCLEOTIDE SEQUENCE [LARGE SCALE GENOMIC DNA]</scope>
    <source>
        <strain evidence="3">FM 013</strain>
    </source>
</reference>
<name>A0A0G4PV85_PENC3</name>
<feature type="repeat" description="ANK" evidence="1">
    <location>
        <begin position="2"/>
        <end position="34"/>
    </location>
</feature>
<dbReference type="Proteomes" id="UP000053732">
    <property type="component" value="Unassembled WGS sequence"/>
</dbReference>
<evidence type="ECO:0000313" key="3">
    <source>
        <dbReference type="Proteomes" id="UP000053732"/>
    </source>
</evidence>
<dbReference type="EMBL" id="HG793179">
    <property type="protein sequence ID" value="CRL30261.1"/>
    <property type="molecule type" value="Genomic_DNA"/>
</dbReference>
<dbReference type="SUPFAM" id="SSF48403">
    <property type="entry name" value="Ankyrin repeat"/>
    <property type="match status" value="1"/>
</dbReference>
<dbReference type="AlphaFoldDB" id="A0A0G4PV85"/>
<dbReference type="Pfam" id="PF12796">
    <property type="entry name" value="Ank_2"/>
    <property type="match status" value="1"/>
</dbReference>
<dbReference type="PROSITE" id="PS50297">
    <property type="entry name" value="ANK_REP_REGION"/>
    <property type="match status" value="2"/>
</dbReference>
<protein>
    <submittedName>
        <fullName evidence="2">Ankyrin repeat-containing domain</fullName>
    </submittedName>
</protein>